<evidence type="ECO:0000313" key="2">
    <source>
        <dbReference type="EMBL" id="SHJ16353.1"/>
    </source>
</evidence>
<dbReference type="AlphaFoldDB" id="A0A1M6H2A0"/>
<dbReference type="Gene3D" id="3.60.21.10">
    <property type="match status" value="1"/>
</dbReference>
<protein>
    <submittedName>
        <fullName evidence="2">Calcineurin-like phosphoesterase</fullName>
    </submittedName>
</protein>
<reference evidence="3" key="1">
    <citation type="submission" date="2016-11" db="EMBL/GenBank/DDBJ databases">
        <authorList>
            <person name="Varghese N."/>
            <person name="Submissions S."/>
        </authorList>
    </citation>
    <scope>NUCLEOTIDE SEQUENCE [LARGE SCALE GENOMIC DNA]</scope>
    <source>
        <strain evidence="3">DSM 26884</strain>
    </source>
</reference>
<organism evidence="2 3">
    <name type="scientific">Bacteroides stercorirosoris</name>
    <dbReference type="NCBI Taxonomy" id="871324"/>
    <lineage>
        <taxon>Bacteria</taxon>
        <taxon>Pseudomonadati</taxon>
        <taxon>Bacteroidota</taxon>
        <taxon>Bacteroidia</taxon>
        <taxon>Bacteroidales</taxon>
        <taxon>Bacteroidaceae</taxon>
        <taxon>Bacteroides</taxon>
    </lineage>
</organism>
<sequence length="231" mass="26928">MKICIISDIHGLTEWKNIINKERGNVDRFIFLGDYVDDKHSLISPEEQLENLHSILDFKEEYTNVDLLIGNHDLQYIGGVRSNRFTQRLSDLIQDELIVLIREKTIQACVCYDNYLFSHAGVSRIWMKEKGMQHYTDINNLFQTYPLVLDFVNKINSDAAGNNVYQSPLWIRPDSLSKSALPNYHHVVGHTRIKEISIITQEESKLIFTDTQLQQYLIIDTDNEIEEIKQN</sequence>
<dbReference type="InterPro" id="IPR029052">
    <property type="entry name" value="Metallo-depent_PP-like"/>
</dbReference>
<accession>A0A1M6H2A0</accession>
<gene>
    <name evidence="2" type="ORF">SAMN05444350_1175</name>
</gene>
<evidence type="ECO:0000313" key="3">
    <source>
        <dbReference type="Proteomes" id="UP000184192"/>
    </source>
</evidence>
<dbReference type="EMBL" id="FQZN01000017">
    <property type="protein sequence ID" value="SHJ16353.1"/>
    <property type="molecule type" value="Genomic_DNA"/>
</dbReference>
<dbReference type="GO" id="GO:0016787">
    <property type="term" value="F:hydrolase activity"/>
    <property type="evidence" value="ECO:0007669"/>
    <property type="project" value="InterPro"/>
</dbReference>
<dbReference type="Proteomes" id="UP000184192">
    <property type="component" value="Unassembled WGS sequence"/>
</dbReference>
<keyword evidence="3" id="KW-1185">Reference proteome</keyword>
<dbReference type="RefSeq" id="WP_025834478.1">
    <property type="nucleotide sequence ID" value="NZ_FQZN01000017.1"/>
</dbReference>
<proteinExistence type="predicted"/>
<name>A0A1M6H2A0_9BACE</name>
<evidence type="ECO:0000259" key="1">
    <source>
        <dbReference type="Pfam" id="PF00149"/>
    </source>
</evidence>
<feature type="domain" description="Calcineurin-like phosphoesterase" evidence="1">
    <location>
        <begin position="1"/>
        <end position="143"/>
    </location>
</feature>
<dbReference type="SUPFAM" id="SSF56300">
    <property type="entry name" value="Metallo-dependent phosphatases"/>
    <property type="match status" value="1"/>
</dbReference>
<dbReference type="InterPro" id="IPR004843">
    <property type="entry name" value="Calcineurin-like_PHP"/>
</dbReference>
<dbReference type="GeneID" id="92712859"/>
<dbReference type="Pfam" id="PF00149">
    <property type="entry name" value="Metallophos"/>
    <property type="match status" value="1"/>
</dbReference>